<reference evidence="1 2" key="1">
    <citation type="submission" date="2019-01" db="EMBL/GenBank/DDBJ databases">
        <title>Sequencing of cultivated peanut Arachis hypogaea provides insights into genome evolution and oil improvement.</title>
        <authorList>
            <person name="Chen X."/>
        </authorList>
    </citation>
    <scope>NUCLEOTIDE SEQUENCE [LARGE SCALE GENOMIC DNA]</scope>
    <source>
        <strain evidence="2">cv. Fuhuasheng</strain>
        <tissue evidence="1">Leaves</tissue>
    </source>
</reference>
<evidence type="ECO:0000313" key="1">
    <source>
        <dbReference type="EMBL" id="RYR37713.1"/>
    </source>
</evidence>
<dbReference type="Proteomes" id="UP000289738">
    <property type="component" value="Chromosome A09"/>
</dbReference>
<comment type="caution">
    <text evidence="1">The sequence shown here is derived from an EMBL/GenBank/DDBJ whole genome shotgun (WGS) entry which is preliminary data.</text>
</comment>
<dbReference type="EMBL" id="SDMP01000009">
    <property type="protein sequence ID" value="RYR37713.1"/>
    <property type="molecule type" value="Genomic_DNA"/>
</dbReference>
<evidence type="ECO:0008006" key="3">
    <source>
        <dbReference type="Google" id="ProtNLM"/>
    </source>
</evidence>
<proteinExistence type="predicted"/>
<name>A0A445BGA7_ARAHY</name>
<accession>A0A445BGA7</accession>
<sequence length="94" mass="10701">MVEAERLNFIRFNQPKLRVERYKVLHEFLVSGEADVVATGQCIILPSTFTGLSRQDHPDVVSRIFKIKLNNLISKFKSGIPFGKIVGYVCTVEF</sequence>
<keyword evidence="2" id="KW-1185">Reference proteome</keyword>
<dbReference type="AlphaFoldDB" id="A0A445BGA7"/>
<gene>
    <name evidence="1" type="ORF">Ahy_A09g042590</name>
</gene>
<dbReference type="STRING" id="3818.A0A445BGA7"/>
<protein>
    <recommendedName>
        <fullName evidence="3">Helitron helicase-like domain-containing protein</fullName>
    </recommendedName>
</protein>
<organism evidence="1 2">
    <name type="scientific">Arachis hypogaea</name>
    <name type="common">Peanut</name>
    <dbReference type="NCBI Taxonomy" id="3818"/>
    <lineage>
        <taxon>Eukaryota</taxon>
        <taxon>Viridiplantae</taxon>
        <taxon>Streptophyta</taxon>
        <taxon>Embryophyta</taxon>
        <taxon>Tracheophyta</taxon>
        <taxon>Spermatophyta</taxon>
        <taxon>Magnoliopsida</taxon>
        <taxon>eudicotyledons</taxon>
        <taxon>Gunneridae</taxon>
        <taxon>Pentapetalae</taxon>
        <taxon>rosids</taxon>
        <taxon>fabids</taxon>
        <taxon>Fabales</taxon>
        <taxon>Fabaceae</taxon>
        <taxon>Papilionoideae</taxon>
        <taxon>50 kb inversion clade</taxon>
        <taxon>dalbergioids sensu lato</taxon>
        <taxon>Dalbergieae</taxon>
        <taxon>Pterocarpus clade</taxon>
        <taxon>Arachis</taxon>
    </lineage>
</organism>
<evidence type="ECO:0000313" key="2">
    <source>
        <dbReference type="Proteomes" id="UP000289738"/>
    </source>
</evidence>